<sequence>MSGPLTALRQEEEARLLHVAVEQAIHICEEPGLLAEMPSIFSKERNVLARVPVKAGDPVVFTNDIMDITSFMDSPEVNKATLKVDEATITQLEDIGERTSATIEFAMMPIPSSDEKHPIFAVGASQKDGHVYYQHLVPNPEKIAEDTAKYYQEEFYLMLKALDALPYRVATDGETADLIEPLAEKLQISIIVQEKLPIAAMLVQELFYRKESLINERRGRINEGAGFFFFRNRIGAKK</sequence>
<dbReference type="InterPro" id="IPR054216">
    <property type="entry name" value="DUF6930"/>
</dbReference>
<accession>A0ABU5C1U2</accession>
<protein>
    <recommendedName>
        <fullName evidence="1">DUF6930 domain-containing protein</fullName>
    </recommendedName>
</protein>
<evidence type="ECO:0000313" key="2">
    <source>
        <dbReference type="EMBL" id="MDY0393272.1"/>
    </source>
</evidence>
<feature type="domain" description="DUF6930" evidence="1">
    <location>
        <begin position="102"/>
        <end position="206"/>
    </location>
</feature>
<proteinExistence type="predicted"/>
<evidence type="ECO:0000313" key="3">
    <source>
        <dbReference type="Proteomes" id="UP001281447"/>
    </source>
</evidence>
<organism evidence="2 3">
    <name type="scientific">Tigheibacillus halophilus</name>
    <dbReference type="NCBI Taxonomy" id="361280"/>
    <lineage>
        <taxon>Bacteria</taxon>
        <taxon>Bacillati</taxon>
        <taxon>Bacillota</taxon>
        <taxon>Bacilli</taxon>
        <taxon>Bacillales</taxon>
        <taxon>Bacillaceae</taxon>
        <taxon>Tigheibacillus</taxon>
    </lineage>
</organism>
<dbReference type="Proteomes" id="UP001281447">
    <property type="component" value="Unassembled WGS sequence"/>
</dbReference>
<evidence type="ECO:0000259" key="1">
    <source>
        <dbReference type="Pfam" id="PF22007"/>
    </source>
</evidence>
<keyword evidence="3" id="KW-1185">Reference proteome</keyword>
<reference evidence="2 3" key="1">
    <citation type="submission" date="2023-10" db="EMBL/GenBank/DDBJ databases">
        <title>Virgibacillus halophilus 5B73C genome.</title>
        <authorList>
            <person name="Miliotis G."/>
            <person name="Sengupta P."/>
            <person name="Hameed A."/>
            <person name="Chuvochina M."/>
            <person name="Mcdonagh F."/>
            <person name="Simpson A.C."/>
            <person name="Singh N.K."/>
            <person name="Rekha P.D."/>
            <person name="Raman K."/>
            <person name="Hugenholtz P."/>
            <person name="Venkateswaran K."/>
        </authorList>
    </citation>
    <scope>NUCLEOTIDE SEQUENCE [LARGE SCALE GENOMIC DNA]</scope>
    <source>
        <strain evidence="2 3">5B73C</strain>
    </source>
</reference>
<dbReference type="EMBL" id="JAWDIP010000003">
    <property type="protein sequence ID" value="MDY0393272.1"/>
    <property type="molecule type" value="Genomic_DNA"/>
</dbReference>
<name>A0ABU5C1U2_9BACI</name>
<dbReference type="Pfam" id="PF22007">
    <property type="entry name" value="DUF6930"/>
    <property type="match status" value="1"/>
</dbReference>
<gene>
    <name evidence="2" type="ORF">RWE15_01055</name>
</gene>
<comment type="caution">
    <text evidence="2">The sequence shown here is derived from an EMBL/GenBank/DDBJ whole genome shotgun (WGS) entry which is preliminary data.</text>
</comment>